<sequence>MSVTIVVWVVVICILLVKRPYRKGHNFYGPKSYPLLGCLISFWKNQSRLCEWYTDLLRESPTQTITVQRVGAITTVVTANPENVEHILKTRFDNYPKGKIFKAILHDLLGNGIFNADGVIWRMQRKIAGDEFNTKSLRNFIVDSVQTEITERLLPLLLQACQKGSFVDLQDVLRRFSFDNICKVAFGMDPNCLDLSLRQSDFANAFDLASHLSSKRALSLTSLEWRVKRALNLGSERLLADALRVVHDFATEIIRGRSAEVNNLSPQDKPDLLSRFVALAKDDVLDEQYLRDIVVSFVLAGRDTTASALTWFFWLLSSHPKVEEAILKEINDEYDSGLQDSYENMKGMQYLHAALCESMRLYPPVRYDSKYALEDDFLPDGTFVRKGSWVTYHPYAMGRMDSIWGADCMEFDPDRWMEDGVFVPQSPFKFAVFQAGARICLGREMAFIQMKYIAISVIRRFRLRVDPQHKADSIPSLSASMKNGLPVRVERREASSSPPAL</sequence>
<evidence type="ECO:0000256" key="12">
    <source>
        <dbReference type="ARBA" id="ARBA00023136"/>
    </source>
</evidence>
<dbReference type="GO" id="GO:0016020">
    <property type="term" value="C:membrane"/>
    <property type="evidence" value="ECO:0007669"/>
    <property type="project" value="UniProtKB-SubCell"/>
</dbReference>
<keyword evidence="8" id="KW-0560">Oxidoreductase</keyword>
<feature type="binding site" description="axial binding residue" evidence="13">
    <location>
        <position position="440"/>
    </location>
    <ligand>
        <name>heme</name>
        <dbReference type="ChEBI" id="CHEBI:30413"/>
    </ligand>
    <ligandPart>
        <name>Fe</name>
        <dbReference type="ChEBI" id="CHEBI:18248"/>
    </ligandPart>
</feature>
<evidence type="ECO:0000256" key="4">
    <source>
        <dbReference type="ARBA" id="ARBA00022617"/>
    </source>
</evidence>
<name>A0A0F7DHA0_TAXBA</name>
<evidence type="ECO:0000313" key="15">
    <source>
        <dbReference type="EMBL" id="AKH04259.1"/>
    </source>
</evidence>
<dbReference type="UniPathway" id="UPA00842"/>
<comment type="cofactor">
    <cofactor evidence="13">
        <name>heme</name>
        <dbReference type="ChEBI" id="CHEBI:30413"/>
    </cofactor>
</comment>
<dbReference type="PANTHER" id="PTHR24296">
    <property type="entry name" value="CYTOCHROME P450"/>
    <property type="match status" value="1"/>
</dbReference>
<reference evidence="15" key="2">
    <citation type="journal article" date="2015" name="Plant Biotechnol. (Sheffield)">
        <title>Transcript profiling of jasmonate-elicited Taxus cells reveals a beta-phenylalanine-CoA ligase.</title>
        <authorList>
            <person name="Ramirez-Estrada K."/>
            <person name="Altabella T."/>
            <person name="Onrubia M."/>
            <person name="Moyano E."/>
            <person name="Notredame C."/>
            <person name="Osuna L."/>
            <person name="Vanden Bossche R."/>
            <person name="Goossens A."/>
            <person name="Cusido R.M."/>
            <person name="Palazon J."/>
        </authorList>
    </citation>
    <scope>NUCLEOTIDE SEQUENCE</scope>
</reference>
<dbReference type="SUPFAM" id="SSF48264">
    <property type="entry name" value="Cytochrome P450"/>
    <property type="match status" value="1"/>
</dbReference>
<comment type="subcellular location">
    <subcellularLocation>
        <location evidence="1">Membrane</location>
        <topology evidence="1">Single-pass membrane protein</topology>
    </subcellularLocation>
</comment>
<evidence type="ECO:0000256" key="2">
    <source>
        <dbReference type="ARBA" id="ARBA00005122"/>
    </source>
</evidence>
<dbReference type="InterPro" id="IPR001128">
    <property type="entry name" value="Cyt_P450"/>
</dbReference>
<feature type="chain" id="PRO_5002514433" evidence="14">
    <location>
        <begin position="25"/>
        <end position="501"/>
    </location>
</feature>
<comment type="similarity">
    <text evidence="3">Belongs to the cytochrome P450 family.</text>
</comment>
<keyword evidence="11" id="KW-0876">Taxol biosynthesis</keyword>
<dbReference type="EMBL" id="KP178204">
    <property type="protein sequence ID" value="AKH04259.1"/>
    <property type="molecule type" value="mRNA"/>
</dbReference>
<dbReference type="CDD" id="cd11064">
    <property type="entry name" value="CYP86A"/>
    <property type="match status" value="1"/>
</dbReference>
<dbReference type="PRINTS" id="PR00385">
    <property type="entry name" value="P450"/>
</dbReference>
<proteinExistence type="evidence at transcript level"/>
<keyword evidence="10" id="KW-0503">Monooxygenase</keyword>
<evidence type="ECO:0000256" key="5">
    <source>
        <dbReference type="ARBA" id="ARBA00022692"/>
    </source>
</evidence>
<keyword evidence="6 13" id="KW-0479">Metal-binding</keyword>
<keyword evidence="9 13" id="KW-0408">Iron</keyword>
<evidence type="ECO:0000256" key="9">
    <source>
        <dbReference type="ARBA" id="ARBA00023004"/>
    </source>
</evidence>
<dbReference type="PRINTS" id="PR00463">
    <property type="entry name" value="EP450I"/>
</dbReference>
<dbReference type="GO" id="GO:0004497">
    <property type="term" value="F:monooxygenase activity"/>
    <property type="evidence" value="ECO:0007669"/>
    <property type="project" value="UniProtKB-KW"/>
</dbReference>
<protein>
    <submittedName>
        <fullName evidence="15">Putative hydroxylase</fullName>
    </submittedName>
</protein>
<feature type="signal peptide" evidence="14">
    <location>
        <begin position="1"/>
        <end position="24"/>
    </location>
</feature>
<organism evidence="15">
    <name type="scientific">Taxus baccata</name>
    <name type="common">English yew</name>
    <dbReference type="NCBI Taxonomy" id="25629"/>
    <lineage>
        <taxon>Eukaryota</taxon>
        <taxon>Viridiplantae</taxon>
        <taxon>Streptophyta</taxon>
        <taxon>Embryophyta</taxon>
        <taxon>Tracheophyta</taxon>
        <taxon>Spermatophyta</taxon>
        <taxon>Pinopsida</taxon>
        <taxon>Pinidae</taxon>
        <taxon>Conifers II</taxon>
        <taxon>Cupressales</taxon>
        <taxon>Taxaceae</taxon>
        <taxon>Taxus</taxon>
    </lineage>
</organism>
<evidence type="ECO:0000256" key="14">
    <source>
        <dbReference type="SAM" id="SignalP"/>
    </source>
</evidence>
<evidence type="ECO:0000256" key="3">
    <source>
        <dbReference type="ARBA" id="ARBA00010617"/>
    </source>
</evidence>
<evidence type="ECO:0000256" key="7">
    <source>
        <dbReference type="ARBA" id="ARBA00022989"/>
    </source>
</evidence>
<dbReference type="GO" id="GO:0016705">
    <property type="term" value="F:oxidoreductase activity, acting on paired donors, with incorporation or reduction of molecular oxygen"/>
    <property type="evidence" value="ECO:0007669"/>
    <property type="project" value="InterPro"/>
</dbReference>
<evidence type="ECO:0000256" key="10">
    <source>
        <dbReference type="ARBA" id="ARBA00023033"/>
    </source>
</evidence>
<accession>A0A0F7DHA0</accession>
<dbReference type="InterPro" id="IPR036396">
    <property type="entry name" value="Cyt_P450_sf"/>
</dbReference>
<evidence type="ECO:0000256" key="11">
    <source>
        <dbReference type="ARBA" id="ARBA00023059"/>
    </source>
</evidence>
<dbReference type="Gene3D" id="1.10.630.10">
    <property type="entry name" value="Cytochrome P450"/>
    <property type="match status" value="1"/>
</dbReference>
<keyword evidence="7" id="KW-1133">Transmembrane helix</keyword>
<keyword evidence="12" id="KW-0472">Membrane</keyword>
<keyword evidence="5" id="KW-0812">Transmembrane</keyword>
<dbReference type="InterPro" id="IPR002401">
    <property type="entry name" value="Cyt_P450_E_grp-I"/>
</dbReference>
<evidence type="ECO:0000256" key="8">
    <source>
        <dbReference type="ARBA" id="ARBA00023002"/>
    </source>
</evidence>
<dbReference type="FunFam" id="1.10.630.10:FF:000044">
    <property type="entry name" value="Cytochrome P450"/>
    <property type="match status" value="1"/>
</dbReference>
<keyword evidence="4 13" id="KW-0349">Heme</keyword>
<comment type="pathway">
    <text evidence="2">Alkaloid biosynthesis; taxol biosynthesis.</text>
</comment>
<dbReference type="AlphaFoldDB" id="A0A0F7DHA0"/>
<dbReference type="GO" id="GO:0042617">
    <property type="term" value="P:paclitaxel biosynthetic process"/>
    <property type="evidence" value="ECO:0007669"/>
    <property type="project" value="UniProtKB-UniPathway"/>
</dbReference>
<keyword evidence="14" id="KW-0732">Signal</keyword>
<dbReference type="Pfam" id="PF00067">
    <property type="entry name" value="p450"/>
    <property type="match status" value="1"/>
</dbReference>
<dbReference type="GO" id="GO:0020037">
    <property type="term" value="F:heme binding"/>
    <property type="evidence" value="ECO:0007669"/>
    <property type="project" value="InterPro"/>
</dbReference>
<evidence type="ECO:0000256" key="6">
    <source>
        <dbReference type="ARBA" id="ARBA00022723"/>
    </source>
</evidence>
<reference evidence="15" key="1">
    <citation type="submission" date="2014-11" db="EMBL/GenBank/DDBJ databases">
        <authorList>
            <person name="Miriam O."/>
            <person name="Elisabeth M."/>
            <person name="Rosa C."/>
            <person name="Alain G."/>
            <person name="Javier P."/>
        </authorList>
    </citation>
    <scope>NUCLEOTIDE SEQUENCE</scope>
</reference>
<evidence type="ECO:0000256" key="1">
    <source>
        <dbReference type="ARBA" id="ARBA00004167"/>
    </source>
</evidence>
<dbReference type="GO" id="GO:0005506">
    <property type="term" value="F:iron ion binding"/>
    <property type="evidence" value="ECO:0007669"/>
    <property type="project" value="InterPro"/>
</dbReference>
<evidence type="ECO:0000256" key="13">
    <source>
        <dbReference type="PIRSR" id="PIRSR602401-1"/>
    </source>
</evidence>